<sequence length="452" mass="50985">MDQVTQKYLSQIGVAAKLDELLTKYQIEKKKQELIEGIIGDYLEGKIAEEEIANEMAERANIDFNVALDLAFDIISEVIPLVPEEARKKTPPIAASEIEENDLSIKEIMEGLKKEAGLKLGERQVKRFEEIILNRLRDIRDDQETQDMLTRSVKIGGVDLDYNQAQKVGQVLKQKIADYQAEGIDLSALASQELASQAEIYQQEGVAEQEIDVAAKPAKLEIITPRAEEKNIEDLLQEKKTPNEQLTQEQEDLQPLEVENQANPLAEEIENKEEFLESREELMAPPEIQAPQLKDPPVTQPVEIKEPTWEKTETLNQDQEIAPVSSPIIRKTEPENFSRPKVEDVKFAAKLVGPVEELASLSIADFRRISKKPEQAAAKILDKLELLAEESLLKKEQGIYALKSSPLYKAYADVMNAAMVQGKTLEQIIAANPLMSFDEFKAIRDLNKNLKY</sequence>
<organism evidence="1 2">
    <name type="scientific">Candidatus Buchananbacteria bacterium RBG_13_39_9</name>
    <dbReference type="NCBI Taxonomy" id="1797531"/>
    <lineage>
        <taxon>Bacteria</taxon>
        <taxon>Candidatus Buchananiibacteriota</taxon>
    </lineage>
</organism>
<evidence type="ECO:0000313" key="2">
    <source>
        <dbReference type="Proteomes" id="UP000176260"/>
    </source>
</evidence>
<dbReference type="EMBL" id="MHIA01000017">
    <property type="protein sequence ID" value="OGY42132.1"/>
    <property type="molecule type" value="Genomic_DNA"/>
</dbReference>
<protein>
    <submittedName>
        <fullName evidence="1">Uncharacterized protein</fullName>
    </submittedName>
</protein>
<comment type="caution">
    <text evidence="1">The sequence shown here is derived from an EMBL/GenBank/DDBJ whole genome shotgun (WGS) entry which is preliminary data.</text>
</comment>
<dbReference type="Proteomes" id="UP000176260">
    <property type="component" value="Unassembled WGS sequence"/>
</dbReference>
<dbReference type="AlphaFoldDB" id="A0A1G1XQ68"/>
<accession>A0A1G1XQ68</accession>
<reference evidence="1 2" key="1">
    <citation type="journal article" date="2016" name="Nat. Commun.">
        <title>Thousands of microbial genomes shed light on interconnected biogeochemical processes in an aquifer system.</title>
        <authorList>
            <person name="Anantharaman K."/>
            <person name="Brown C.T."/>
            <person name="Hug L.A."/>
            <person name="Sharon I."/>
            <person name="Castelle C.J."/>
            <person name="Probst A.J."/>
            <person name="Thomas B.C."/>
            <person name="Singh A."/>
            <person name="Wilkins M.J."/>
            <person name="Karaoz U."/>
            <person name="Brodie E.L."/>
            <person name="Williams K.H."/>
            <person name="Hubbard S.S."/>
            <person name="Banfield J.F."/>
        </authorList>
    </citation>
    <scope>NUCLEOTIDE SEQUENCE [LARGE SCALE GENOMIC DNA]</scope>
</reference>
<name>A0A1G1XQ68_9BACT</name>
<gene>
    <name evidence="1" type="ORF">A2Y67_01970</name>
</gene>
<proteinExistence type="predicted"/>
<evidence type="ECO:0000313" key="1">
    <source>
        <dbReference type="EMBL" id="OGY42132.1"/>
    </source>
</evidence>